<dbReference type="PANTHER" id="PTHR30329">
    <property type="entry name" value="STATOR ELEMENT OF FLAGELLAR MOTOR COMPLEX"/>
    <property type="match status" value="1"/>
</dbReference>
<dbReference type="RefSeq" id="WP_052515543.1">
    <property type="nucleotide sequence ID" value="NZ_AZAC01000067.1"/>
</dbReference>
<evidence type="ECO:0000256" key="3">
    <source>
        <dbReference type="ARBA" id="ARBA00023237"/>
    </source>
</evidence>
<evidence type="ECO:0000313" key="6">
    <source>
        <dbReference type="EMBL" id="KIX11090.1"/>
    </source>
</evidence>
<evidence type="ECO:0000256" key="1">
    <source>
        <dbReference type="ARBA" id="ARBA00004442"/>
    </source>
</evidence>
<dbReference type="InterPro" id="IPR036737">
    <property type="entry name" value="OmpA-like_sf"/>
</dbReference>
<sequence>MFKAGRLIIGLALVLGLFASNRVWAQNCARADRLFKASQNMESTEQGRLMLEKAIALCPGHWQSLNNLGLYYETRQKWLVAGSYYQKARKADPAALAPLAGLGDVAYAMGNFKQAIRYYQLFLEGLRSGGEDLDPFEIASHEKLYAQKLDDARMRLDLHKKSMQSTVGSEYITRGLKADALFRGKAGVRQRPRLALSSIHFAYDSAGLDTKSLEQIRELARALNGSELKGREILIEGHTDSFGSEAYNLELSLKRAASVKMALVEMGVDSARLQIKGRGESRLLKALGSREEQAPNRRVEFVNLGGTQYISGS</sequence>
<dbReference type="AlphaFoldDB" id="A0A0D2JNM3"/>
<keyword evidence="2 4" id="KW-0472">Membrane</keyword>
<dbReference type="PANTHER" id="PTHR30329:SF21">
    <property type="entry name" value="LIPOPROTEIN YIAD-RELATED"/>
    <property type="match status" value="1"/>
</dbReference>
<name>A0A0D2JNM3_9BACT</name>
<dbReference type="InParanoid" id="A0A0D2JNM3"/>
<dbReference type="EMBL" id="AZAC01000067">
    <property type="protein sequence ID" value="KIX11090.1"/>
    <property type="molecule type" value="Genomic_DNA"/>
</dbReference>
<dbReference type="OrthoDB" id="9805566at2"/>
<comment type="subcellular location">
    <subcellularLocation>
        <location evidence="1">Cell outer membrane</location>
    </subcellularLocation>
</comment>
<dbReference type="Gene3D" id="1.25.40.10">
    <property type="entry name" value="Tetratricopeptide repeat domain"/>
    <property type="match status" value="1"/>
</dbReference>
<gene>
    <name evidence="6" type="ORF">X474_25485</name>
</gene>
<dbReference type="InterPro" id="IPR006665">
    <property type="entry name" value="OmpA-like"/>
</dbReference>
<dbReference type="GO" id="GO:0009279">
    <property type="term" value="C:cell outer membrane"/>
    <property type="evidence" value="ECO:0007669"/>
    <property type="project" value="UniProtKB-SubCell"/>
</dbReference>
<keyword evidence="7" id="KW-1185">Reference proteome</keyword>
<keyword evidence="3" id="KW-0998">Cell outer membrane</keyword>
<dbReference type="InterPro" id="IPR011990">
    <property type="entry name" value="TPR-like_helical_dom_sf"/>
</dbReference>
<dbReference type="PATRIC" id="fig|1429043.3.peg.5383"/>
<dbReference type="Pfam" id="PF00691">
    <property type="entry name" value="OmpA"/>
    <property type="match status" value="1"/>
</dbReference>
<dbReference type="SUPFAM" id="SSF48452">
    <property type="entry name" value="TPR-like"/>
    <property type="match status" value="1"/>
</dbReference>
<evidence type="ECO:0000313" key="7">
    <source>
        <dbReference type="Proteomes" id="UP000032233"/>
    </source>
</evidence>
<evidence type="ECO:0000256" key="2">
    <source>
        <dbReference type="ARBA" id="ARBA00023136"/>
    </source>
</evidence>
<dbReference type="Proteomes" id="UP000032233">
    <property type="component" value="Unassembled WGS sequence"/>
</dbReference>
<organism evidence="6 7">
    <name type="scientific">Dethiosulfatarculus sandiegensis</name>
    <dbReference type="NCBI Taxonomy" id="1429043"/>
    <lineage>
        <taxon>Bacteria</taxon>
        <taxon>Pseudomonadati</taxon>
        <taxon>Thermodesulfobacteriota</taxon>
        <taxon>Desulfarculia</taxon>
        <taxon>Desulfarculales</taxon>
        <taxon>Desulfarculaceae</taxon>
        <taxon>Dethiosulfatarculus</taxon>
    </lineage>
</organism>
<proteinExistence type="predicted"/>
<accession>A0A0D2JNM3</accession>
<reference evidence="6 7" key="1">
    <citation type="submission" date="2013-11" db="EMBL/GenBank/DDBJ databases">
        <title>Metagenomic analysis of a methanogenic consortium involved in long chain n-alkane degradation.</title>
        <authorList>
            <person name="Davidova I.A."/>
            <person name="Callaghan A.V."/>
            <person name="Wawrik B."/>
            <person name="Pruitt S."/>
            <person name="Marks C."/>
            <person name="Duncan K.E."/>
            <person name="Suflita J.M."/>
        </authorList>
    </citation>
    <scope>NUCLEOTIDE SEQUENCE [LARGE SCALE GENOMIC DNA]</scope>
    <source>
        <strain evidence="6 7">SPR</strain>
    </source>
</reference>
<evidence type="ECO:0000256" key="4">
    <source>
        <dbReference type="PROSITE-ProRule" id="PRU00473"/>
    </source>
</evidence>
<evidence type="ECO:0000259" key="5">
    <source>
        <dbReference type="PROSITE" id="PS51123"/>
    </source>
</evidence>
<dbReference type="CDD" id="cd07185">
    <property type="entry name" value="OmpA_C-like"/>
    <property type="match status" value="1"/>
</dbReference>
<dbReference type="STRING" id="1429043.X474_25485"/>
<dbReference type="InterPro" id="IPR006664">
    <property type="entry name" value="OMP_bac"/>
</dbReference>
<dbReference type="InterPro" id="IPR050330">
    <property type="entry name" value="Bact_OuterMem_StrucFunc"/>
</dbReference>
<dbReference type="Gene3D" id="3.30.1330.60">
    <property type="entry name" value="OmpA-like domain"/>
    <property type="match status" value="1"/>
</dbReference>
<feature type="domain" description="OmpA-like" evidence="5">
    <location>
        <begin position="188"/>
        <end position="307"/>
    </location>
</feature>
<dbReference type="PRINTS" id="PR01021">
    <property type="entry name" value="OMPADOMAIN"/>
</dbReference>
<comment type="caution">
    <text evidence="6">The sequence shown here is derived from an EMBL/GenBank/DDBJ whole genome shotgun (WGS) entry which is preliminary data.</text>
</comment>
<dbReference type="PROSITE" id="PS51123">
    <property type="entry name" value="OMPA_2"/>
    <property type="match status" value="1"/>
</dbReference>
<protein>
    <submittedName>
        <fullName evidence="6">Cell envelope biogenesis protein OmpA</fullName>
    </submittedName>
</protein>
<dbReference type="SUPFAM" id="SSF103088">
    <property type="entry name" value="OmpA-like"/>
    <property type="match status" value="1"/>
</dbReference>